<proteinExistence type="predicted"/>
<accession>A0A0E9SVH6</accession>
<reference evidence="1" key="1">
    <citation type="submission" date="2014-11" db="EMBL/GenBank/DDBJ databases">
        <authorList>
            <person name="Amaro Gonzalez C."/>
        </authorList>
    </citation>
    <scope>NUCLEOTIDE SEQUENCE</scope>
</reference>
<sequence length="49" mass="5434">MDKTMNRQTPEQLELTVFFGWTATAGPALQTRMSVTSRVSTVTPELGTF</sequence>
<protein>
    <submittedName>
        <fullName evidence="1">Uncharacterized protein</fullName>
    </submittedName>
</protein>
<name>A0A0E9SVH6_ANGAN</name>
<dbReference type="AlphaFoldDB" id="A0A0E9SVH6"/>
<evidence type="ECO:0000313" key="1">
    <source>
        <dbReference type="EMBL" id="JAH45232.1"/>
    </source>
</evidence>
<organism evidence="1">
    <name type="scientific">Anguilla anguilla</name>
    <name type="common">European freshwater eel</name>
    <name type="synonym">Muraena anguilla</name>
    <dbReference type="NCBI Taxonomy" id="7936"/>
    <lineage>
        <taxon>Eukaryota</taxon>
        <taxon>Metazoa</taxon>
        <taxon>Chordata</taxon>
        <taxon>Craniata</taxon>
        <taxon>Vertebrata</taxon>
        <taxon>Euteleostomi</taxon>
        <taxon>Actinopterygii</taxon>
        <taxon>Neopterygii</taxon>
        <taxon>Teleostei</taxon>
        <taxon>Anguilliformes</taxon>
        <taxon>Anguillidae</taxon>
        <taxon>Anguilla</taxon>
    </lineage>
</organism>
<dbReference type="EMBL" id="GBXM01063345">
    <property type="protein sequence ID" value="JAH45232.1"/>
    <property type="molecule type" value="Transcribed_RNA"/>
</dbReference>
<reference evidence="1" key="2">
    <citation type="journal article" date="2015" name="Fish Shellfish Immunol.">
        <title>Early steps in the European eel (Anguilla anguilla)-Vibrio vulnificus interaction in the gills: Role of the RtxA13 toxin.</title>
        <authorList>
            <person name="Callol A."/>
            <person name="Pajuelo D."/>
            <person name="Ebbesson L."/>
            <person name="Teles M."/>
            <person name="MacKenzie S."/>
            <person name="Amaro C."/>
        </authorList>
    </citation>
    <scope>NUCLEOTIDE SEQUENCE</scope>
</reference>